<reference evidence="2" key="1">
    <citation type="submission" date="2015-03" db="EMBL/GenBank/DDBJ databases">
        <authorList>
            <person name="Murphy D."/>
        </authorList>
    </citation>
    <scope>NUCLEOTIDE SEQUENCE [LARGE SCALE GENOMIC DNA]</scope>
    <source>
        <strain evidence="2">K00500041</strain>
    </source>
</reference>
<dbReference type="EMBL" id="CSAE01001514">
    <property type="protein sequence ID" value="COX70353.1"/>
    <property type="molecule type" value="Genomic_DNA"/>
</dbReference>
<reference evidence="1" key="3">
    <citation type="submission" date="2015-03" db="EMBL/GenBank/DDBJ databases">
        <authorList>
            <consortium name="Pathogen Informatics"/>
            <person name="Murphy D."/>
        </authorList>
    </citation>
    <scope>NUCLEOTIDE SEQUENCE</scope>
    <source>
        <strain evidence="1">N09902308</strain>
    </source>
</reference>
<name>A0A0U0TG00_MYCTX</name>
<evidence type="ECO:0000313" key="1">
    <source>
        <dbReference type="EMBL" id="COX53937.1"/>
    </source>
</evidence>
<evidence type="ECO:0000313" key="3">
    <source>
        <dbReference type="Proteomes" id="UP000038802"/>
    </source>
</evidence>
<dbReference type="Proteomes" id="UP000039021">
    <property type="component" value="Unassembled WGS sequence"/>
</dbReference>
<organism evidence="2 3">
    <name type="scientific">Mycobacterium tuberculosis</name>
    <dbReference type="NCBI Taxonomy" id="1773"/>
    <lineage>
        <taxon>Bacteria</taxon>
        <taxon>Bacillati</taxon>
        <taxon>Actinomycetota</taxon>
        <taxon>Actinomycetes</taxon>
        <taxon>Mycobacteriales</taxon>
        <taxon>Mycobacteriaceae</taxon>
        <taxon>Mycobacterium</taxon>
        <taxon>Mycobacterium tuberculosis complex</taxon>
    </lineage>
</organism>
<accession>A0A0U0TG00</accession>
<dbReference type="EMBL" id="CSBK01000547">
    <property type="protein sequence ID" value="COX53937.1"/>
    <property type="molecule type" value="Genomic_DNA"/>
</dbReference>
<proteinExistence type="predicted"/>
<dbReference type="AlphaFoldDB" id="A0A0U0TG00"/>
<evidence type="ECO:0000313" key="2">
    <source>
        <dbReference type="EMBL" id="COX70353.1"/>
    </source>
</evidence>
<reference evidence="3 4" key="2">
    <citation type="submission" date="2015-03" db="EMBL/GenBank/DDBJ databases">
        <authorList>
            <consortium name="Pathogen Informatics"/>
        </authorList>
    </citation>
    <scope>NUCLEOTIDE SEQUENCE [LARGE SCALE GENOMIC DNA]</scope>
    <source>
        <strain evidence="3">K00500041</strain>
        <strain evidence="4">N09902308</strain>
    </source>
</reference>
<protein>
    <submittedName>
        <fullName evidence="2">Uncharacterized protein</fullName>
    </submittedName>
</protein>
<dbReference type="Proteomes" id="UP000038802">
    <property type="component" value="Unassembled WGS sequence"/>
</dbReference>
<sequence length="32" mass="3484">MWSANSGSVMMVAGLEFTRLTCKPSARSTRHA</sequence>
<gene>
    <name evidence="2" type="ORF">ERS007703_05420</name>
    <name evidence="1" type="ORF">ERS007739_01432</name>
</gene>
<evidence type="ECO:0000313" key="4">
    <source>
        <dbReference type="Proteomes" id="UP000039021"/>
    </source>
</evidence>